<keyword evidence="1" id="KW-0472">Membrane</keyword>
<keyword evidence="1" id="KW-0812">Transmembrane</keyword>
<reference evidence="2 3" key="1">
    <citation type="journal article" date="2019" name="Int. J. Syst. Evol. Microbiol.">
        <title>The Global Catalogue of Microorganisms (GCM) 10K type strain sequencing project: providing services to taxonomists for standard genome sequencing and annotation.</title>
        <authorList>
            <consortium name="The Broad Institute Genomics Platform"/>
            <consortium name="The Broad Institute Genome Sequencing Center for Infectious Disease"/>
            <person name="Wu L."/>
            <person name="Ma J."/>
        </authorList>
    </citation>
    <scope>NUCLEOTIDE SEQUENCE [LARGE SCALE GENOMIC DNA]</scope>
    <source>
        <strain evidence="2 3">JCM 16034</strain>
    </source>
</reference>
<organism evidence="2 3">
    <name type="scientific">Sinomonas flava</name>
    <dbReference type="NCBI Taxonomy" id="496857"/>
    <lineage>
        <taxon>Bacteria</taxon>
        <taxon>Bacillati</taxon>
        <taxon>Actinomycetota</taxon>
        <taxon>Actinomycetes</taxon>
        <taxon>Micrococcales</taxon>
        <taxon>Micrococcaceae</taxon>
        <taxon>Sinomonas</taxon>
    </lineage>
</organism>
<protein>
    <recommendedName>
        <fullName evidence="4">Flp pilus assembly protein TadG</fullName>
    </recommendedName>
</protein>
<evidence type="ECO:0000256" key="1">
    <source>
        <dbReference type="SAM" id="Phobius"/>
    </source>
</evidence>
<comment type="caution">
    <text evidence="2">The sequence shown here is derived from an EMBL/GenBank/DDBJ whole genome shotgun (WGS) entry which is preliminary data.</text>
</comment>
<keyword evidence="1" id="KW-1133">Transmembrane helix</keyword>
<accession>A0ABN3BNJ2</accession>
<proteinExistence type="predicted"/>
<evidence type="ECO:0000313" key="3">
    <source>
        <dbReference type="Proteomes" id="UP001500432"/>
    </source>
</evidence>
<evidence type="ECO:0000313" key="2">
    <source>
        <dbReference type="EMBL" id="GAA2198086.1"/>
    </source>
</evidence>
<feature type="transmembrane region" description="Helical" evidence="1">
    <location>
        <begin position="37"/>
        <end position="58"/>
    </location>
</feature>
<gene>
    <name evidence="2" type="ORF">GCM10009849_09420</name>
</gene>
<dbReference type="Proteomes" id="UP001500432">
    <property type="component" value="Unassembled WGS sequence"/>
</dbReference>
<name>A0ABN3BNJ2_9MICC</name>
<dbReference type="EMBL" id="BAAAQW010000003">
    <property type="protein sequence ID" value="GAA2198086.1"/>
    <property type="molecule type" value="Genomic_DNA"/>
</dbReference>
<keyword evidence="3" id="KW-1185">Reference proteome</keyword>
<sequence>MPRFSDGPAPKAGPRAALLDRFRGLAAGEGGSAVVEFVFLGLILLVPVVYFVLTVAALQGASFAATGAADHAAKSFAQAADEAAARTAAESAVRVAMSDFGLAEHSARLVLACDRSPCLQAGAAVQATVHVEVPLPFSPVSSGFGLSIGRIEASATQIVGRFR</sequence>
<evidence type="ECO:0008006" key="4">
    <source>
        <dbReference type="Google" id="ProtNLM"/>
    </source>
</evidence>